<gene>
    <name evidence="1" type="ORF">L596_017234</name>
</gene>
<sequence>MWSHFKLTRRERPVGFVNKCRETDRSSVSRIPTIRLFYLVSGSVKLSVVELCVRTGAANDFSRPALQLSGLAPFLDHPVVKQLTLF</sequence>
<comment type="caution">
    <text evidence="1">The sequence shown here is derived from an EMBL/GenBank/DDBJ whole genome shotgun (WGS) entry which is preliminary data.</text>
</comment>
<reference evidence="1 2" key="2">
    <citation type="journal article" date="2019" name="G3 (Bethesda)">
        <title>Hybrid Assembly of the Genome of the Entomopathogenic Nematode Steinernema carpocapsae Identifies the X-Chromosome.</title>
        <authorList>
            <person name="Serra L."/>
            <person name="Macchietto M."/>
            <person name="Macias-Munoz A."/>
            <person name="McGill C.J."/>
            <person name="Rodriguez I.M."/>
            <person name="Rodriguez B."/>
            <person name="Murad R."/>
            <person name="Mortazavi A."/>
        </authorList>
    </citation>
    <scope>NUCLEOTIDE SEQUENCE [LARGE SCALE GENOMIC DNA]</scope>
    <source>
        <strain evidence="1 2">ALL</strain>
    </source>
</reference>
<dbReference type="Proteomes" id="UP000298663">
    <property type="component" value="Unassembled WGS sequence"/>
</dbReference>
<dbReference type="AlphaFoldDB" id="A0A4U5N111"/>
<dbReference type="EMBL" id="AZBU02000005">
    <property type="protein sequence ID" value="TKR76026.1"/>
    <property type="molecule type" value="Genomic_DNA"/>
</dbReference>
<keyword evidence="2" id="KW-1185">Reference proteome</keyword>
<evidence type="ECO:0000313" key="1">
    <source>
        <dbReference type="EMBL" id="TKR76026.1"/>
    </source>
</evidence>
<accession>A0A4U5N111</accession>
<protein>
    <submittedName>
        <fullName evidence="1">Uncharacterized protein</fullName>
    </submittedName>
</protein>
<organism evidence="1 2">
    <name type="scientific">Steinernema carpocapsae</name>
    <name type="common">Entomopathogenic nematode</name>
    <dbReference type="NCBI Taxonomy" id="34508"/>
    <lineage>
        <taxon>Eukaryota</taxon>
        <taxon>Metazoa</taxon>
        <taxon>Ecdysozoa</taxon>
        <taxon>Nematoda</taxon>
        <taxon>Chromadorea</taxon>
        <taxon>Rhabditida</taxon>
        <taxon>Tylenchina</taxon>
        <taxon>Panagrolaimomorpha</taxon>
        <taxon>Strongyloidoidea</taxon>
        <taxon>Steinernematidae</taxon>
        <taxon>Steinernema</taxon>
    </lineage>
</organism>
<name>A0A4U5N111_STECR</name>
<evidence type="ECO:0000313" key="2">
    <source>
        <dbReference type="Proteomes" id="UP000298663"/>
    </source>
</evidence>
<reference evidence="1 2" key="1">
    <citation type="journal article" date="2015" name="Genome Biol.">
        <title>Comparative genomics of Steinernema reveals deeply conserved gene regulatory networks.</title>
        <authorList>
            <person name="Dillman A.R."/>
            <person name="Macchietto M."/>
            <person name="Porter C.F."/>
            <person name="Rogers A."/>
            <person name="Williams B."/>
            <person name="Antoshechkin I."/>
            <person name="Lee M.M."/>
            <person name="Goodwin Z."/>
            <person name="Lu X."/>
            <person name="Lewis E.E."/>
            <person name="Goodrich-Blair H."/>
            <person name="Stock S.P."/>
            <person name="Adams B.J."/>
            <person name="Sternberg P.W."/>
            <person name="Mortazavi A."/>
        </authorList>
    </citation>
    <scope>NUCLEOTIDE SEQUENCE [LARGE SCALE GENOMIC DNA]</scope>
    <source>
        <strain evidence="1 2">ALL</strain>
    </source>
</reference>
<proteinExistence type="predicted"/>